<proteinExistence type="predicted"/>
<dbReference type="Proteomes" id="UP000027120">
    <property type="component" value="Unassembled WGS sequence"/>
</dbReference>
<gene>
    <name evidence="1" type="ORF">CISIN_1g0217031mg</name>
</gene>
<evidence type="ECO:0000313" key="1">
    <source>
        <dbReference type="EMBL" id="KDO68870.1"/>
    </source>
</evidence>
<dbReference type="AlphaFoldDB" id="A0A067FRT1"/>
<sequence>MELTLSLEKLTNEKLLNLHKVSSLLPRTYYDVKLADGIRALFIKVIVFRNANA</sequence>
<reference evidence="1 2" key="1">
    <citation type="submission" date="2014-04" db="EMBL/GenBank/DDBJ databases">
        <authorList>
            <consortium name="International Citrus Genome Consortium"/>
            <person name="Gmitter F."/>
            <person name="Chen C."/>
            <person name="Farmerie W."/>
            <person name="Harkins T."/>
            <person name="Desany B."/>
            <person name="Mohiuddin M."/>
            <person name="Kodira C."/>
            <person name="Borodovsky M."/>
            <person name="Lomsadze A."/>
            <person name="Burns P."/>
            <person name="Jenkins J."/>
            <person name="Prochnik S."/>
            <person name="Shu S."/>
            <person name="Chapman J."/>
            <person name="Pitluck S."/>
            <person name="Schmutz J."/>
            <person name="Rokhsar D."/>
        </authorList>
    </citation>
    <scope>NUCLEOTIDE SEQUENCE</scope>
</reference>
<accession>A0A067FRT1</accession>
<keyword evidence="2" id="KW-1185">Reference proteome</keyword>
<name>A0A067FRT1_CITSI</name>
<dbReference type="EMBL" id="KK784893">
    <property type="protein sequence ID" value="KDO68869.1"/>
    <property type="molecule type" value="Genomic_DNA"/>
</dbReference>
<feature type="non-terminal residue" evidence="1">
    <location>
        <position position="1"/>
    </location>
</feature>
<organism evidence="1 2">
    <name type="scientific">Citrus sinensis</name>
    <name type="common">Sweet orange</name>
    <name type="synonym">Citrus aurantium var. sinensis</name>
    <dbReference type="NCBI Taxonomy" id="2711"/>
    <lineage>
        <taxon>Eukaryota</taxon>
        <taxon>Viridiplantae</taxon>
        <taxon>Streptophyta</taxon>
        <taxon>Embryophyta</taxon>
        <taxon>Tracheophyta</taxon>
        <taxon>Spermatophyta</taxon>
        <taxon>Magnoliopsida</taxon>
        <taxon>eudicotyledons</taxon>
        <taxon>Gunneridae</taxon>
        <taxon>Pentapetalae</taxon>
        <taxon>rosids</taxon>
        <taxon>malvids</taxon>
        <taxon>Sapindales</taxon>
        <taxon>Rutaceae</taxon>
        <taxon>Aurantioideae</taxon>
        <taxon>Citrus</taxon>
    </lineage>
</organism>
<protein>
    <submittedName>
        <fullName evidence="1">Uncharacterized protein</fullName>
    </submittedName>
</protein>
<evidence type="ECO:0000313" key="2">
    <source>
        <dbReference type="Proteomes" id="UP000027120"/>
    </source>
</evidence>
<dbReference type="EMBL" id="KK784893">
    <property type="protein sequence ID" value="KDO68870.1"/>
    <property type="molecule type" value="Genomic_DNA"/>
</dbReference>